<keyword evidence="3" id="KW-1185">Reference proteome</keyword>
<dbReference type="AlphaFoldDB" id="A0A0C3AZF0"/>
<evidence type="ECO:0000313" key="2">
    <source>
        <dbReference type="EMBL" id="KIM25359.1"/>
    </source>
</evidence>
<reference evidence="3" key="2">
    <citation type="submission" date="2015-01" db="EMBL/GenBank/DDBJ databases">
        <title>Evolutionary Origins and Diversification of the Mycorrhizal Mutualists.</title>
        <authorList>
            <consortium name="DOE Joint Genome Institute"/>
            <consortium name="Mycorrhizal Genomics Consortium"/>
            <person name="Kohler A."/>
            <person name="Kuo A."/>
            <person name="Nagy L.G."/>
            <person name="Floudas D."/>
            <person name="Copeland A."/>
            <person name="Barry K.W."/>
            <person name="Cichocki N."/>
            <person name="Veneault-Fourrey C."/>
            <person name="LaButti K."/>
            <person name="Lindquist E.A."/>
            <person name="Lipzen A."/>
            <person name="Lundell T."/>
            <person name="Morin E."/>
            <person name="Murat C."/>
            <person name="Riley R."/>
            <person name="Ohm R."/>
            <person name="Sun H."/>
            <person name="Tunlid A."/>
            <person name="Henrissat B."/>
            <person name="Grigoriev I.V."/>
            <person name="Hibbett D.S."/>
            <person name="Martin F."/>
        </authorList>
    </citation>
    <scope>NUCLEOTIDE SEQUENCE [LARGE SCALE GENOMIC DNA]</scope>
    <source>
        <strain evidence="3">MAFF 305830</strain>
    </source>
</reference>
<reference evidence="2 3" key="1">
    <citation type="submission" date="2014-04" db="EMBL/GenBank/DDBJ databases">
        <authorList>
            <consortium name="DOE Joint Genome Institute"/>
            <person name="Kuo A."/>
            <person name="Zuccaro A."/>
            <person name="Kohler A."/>
            <person name="Nagy L.G."/>
            <person name="Floudas D."/>
            <person name="Copeland A."/>
            <person name="Barry K.W."/>
            <person name="Cichocki N."/>
            <person name="Veneault-Fourrey C."/>
            <person name="LaButti K."/>
            <person name="Lindquist E.A."/>
            <person name="Lipzen A."/>
            <person name="Lundell T."/>
            <person name="Morin E."/>
            <person name="Murat C."/>
            <person name="Sun H."/>
            <person name="Tunlid A."/>
            <person name="Henrissat B."/>
            <person name="Grigoriev I.V."/>
            <person name="Hibbett D.S."/>
            <person name="Martin F."/>
            <person name="Nordberg H.P."/>
            <person name="Cantor M.N."/>
            <person name="Hua S.X."/>
        </authorList>
    </citation>
    <scope>NUCLEOTIDE SEQUENCE [LARGE SCALE GENOMIC DNA]</scope>
    <source>
        <strain evidence="2 3">MAFF 305830</strain>
    </source>
</reference>
<gene>
    <name evidence="2" type="ORF">M408DRAFT_26344</name>
</gene>
<evidence type="ECO:0000256" key="1">
    <source>
        <dbReference type="SAM" id="MobiDB-lite"/>
    </source>
</evidence>
<dbReference type="HOGENOM" id="CLU_1125111_0_0_1"/>
<accession>A0A0C3AZF0</accession>
<protein>
    <submittedName>
        <fullName evidence="2">Uncharacterized protein</fullName>
    </submittedName>
</protein>
<name>A0A0C3AZF0_SERVB</name>
<organism evidence="2 3">
    <name type="scientific">Serendipita vermifera MAFF 305830</name>
    <dbReference type="NCBI Taxonomy" id="933852"/>
    <lineage>
        <taxon>Eukaryota</taxon>
        <taxon>Fungi</taxon>
        <taxon>Dikarya</taxon>
        <taxon>Basidiomycota</taxon>
        <taxon>Agaricomycotina</taxon>
        <taxon>Agaricomycetes</taxon>
        <taxon>Sebacinales</taxon>
        <taxon>Serendipitaceae</taxon>
        <taxon>Serendipita</taxon>
    </lineage>
</organism>
<proteinExistence type="predicted"/>
<feature type="region of interest" description="Disordered" evidence="1">
    <location>
        <begin position="108"/>
        <end position="224"/>
    </location>
</feature>
<dbReference type="Proteomes" id="UP000054097">
    <property type="component" value="Unassembled WGS sequence"/>
</dbReference>
<evidence type="ECO:0000313" key="3">
    <source>
        <dbReference type="Proteomes" id="UP000054097"/>
    </source>
</evidence>
<dbReference type="EMBL" id="KN824315">
    <property type="protein sequence ID" value="KIM25359.1"/>
    <property type="molecule type" value="Genomic_DNA"/>
</dbReference>
<sequence length="247" mass="27592">MSSKQPSPPIKTQLGQMLADLQEAFEEGDSLECLEQTLQKWLASIQPVGHLDDIKLIENDFIRKTLGGDEAIFDLWQEVWKDFRNWTQSLSSSSPTEDDATLKMTTAKPLTRKRRRSTAEVWANDSQPATPPALESPVPEERGKQKGRVRFTIERPKATRVATTKMQLDPTFPSPISKKKLVILSDNEDEGENNTSEPECAPTAHSLQGDNPPKSKKRKLDFEDEDDVNLLPNICVILSGAGPRSPT</sequence>